<evidence type="ECO:0000313" key="7">
    <source>
        <dbReference type="Proteomes" id="UP000029447"/>
    </source>
</evidence>
<dbReference type="Gene3D" id="3.30.1690.10">
    <property type="entry name" value="TcpA-like pilin"/>
    <property type="match status" value="1"/>
</dbReference>
<dbReference type="InterPro" id="IPR014911">
    <property type="entry name" value="PilS_N"/>
</dbReference>
<evidence type="ECO:0000313" key="6">
    <source>
        <dbReference type="EMBL" id="KGA42818.1"/>
    </source>
</evidence>
<keyword evidence="2" id="KW-0813">Transport</keyword>
<keyword evidence="4" id="KW-0812">Transmembrane</keyword>
<comment type="caution">
    <text evidence="6">The sequence shown here is derived from an EMBL/GenBank/DDBJ whole genome shotgun (WGS) entry which is preliminary data.</text>
</comment>
<dbReference type="PROSITE" id="PS00409">
    <property type="entry name" value="PROKAR_NTER_METHYL"/>
    <property type="match status" value="1"/>
</dbReference>
<accession>A0ABR4VUE1</accession>
<evidence type="ECO:0000256" key="2">
    <source>
        <dbReference type="ARBA" id="ARBA00022448"/>
    </source>
</evidence>
<reference evidence="6 7" key="1">
    <citation type="submission" date="2014-08" db="EMBL/GenBank/DDBJ databases">
        <title>Genome sequences of NCPPB Pectobacterium isolates.</title>
        <authorList>
            <person name="Glover R.H."/>
            <person name="Sapp M."/>
            <person name="Elphinstone J."/>
        </authorList>
    </citation>
    <scope>NUCLEOTIDE SEQUENCE [LARGE SCALE GENOMIC DNA]</scope>
    <source>
        <strain evidence="6 7">NCPPB3841</strain>
    </source>
</reference>
<name>A0ABR4VUE1_9GAMM</name>
<dbReference type="Proteomes" id="UP000029447">
    <property type="component" value="Unassembled WGS sequence"/>
</dbReference>
<feature type="transmembrane region" description="Helical" evidence="4">
    <location>
        <begin position="12"/>
        <end position="36"/>
    </location>
</feature>
<dbReference type="Pfam" id="PF08805">
    <property type="entry name" value="PilS"/>
    <property type="match status" value="1"/>
</dbReference>
<evidence type="ECO:0000256" key="3">
    <source>
        <dbReference type="ARBA" id="ARBA00022927"/>
    </source>
</evidence>
<keyword evidence="4" id="KW-0472">Membrane</keyword>
<gene>
    <name evidence="6" type="ORF">KU75_02905</name>
</gene>
<feature type="domain" description="Type 4 secretion system PilS N-terminal" evidence="5">
    <location>
        <begin position="43"/>
        <end position="173"/>
    </location>
</feature>
<dbReference type="SUPFAM" id="SSF54523">
    <property type="entry name" value="Pili subunits"/>
    <property type="match status" value="1"/>
</dbReference>
<sequence length="174" mass="19020">MALLKNRKYRKGFSLLELMLVLGVITGLIVSAFMIYPKAQAAQRAEIEVKNITAIQAGVKALYTSAPNYSGLNNTVALNANVFPDSMLSGEGNERKIVNSFKGDVDLIASGNIFYIVYYSVPSAECVRLLYAVRNNFNTVVINGLGITAQSNDYDLVSKKCSSTEKNKLMFISS</sequence>
<protein>
    <recommendedName>
        <fullName evidence="5">Type 4 secretion system PilS N-terminal domain-containing protein</fullName>
    </recommendedName>
</protein>
<evidence type="ECO:0000256" key="4">
    <source>
        <dbReference type="SAM" id="Phobius"/>
    </source>
</evidence>
<organism evidence="6 7">
    <name type="scientific">Pectobacterium odoriferum</name>
    <dbReference type="NCBI Taxonomy" id="78398"/>
    <lineage>
        <taxon>Bacteria</taxon>
        <taxon>Pseudomonadati</taxon>
        <taxon>Pseudomonadota</taxon>
        <taxon>Gammaproteobacteria</taxon>
        <taxon>Enterobacterales</taxon>
        <taxon>Pectobacteriaceae</taxon>
        <taxon>Pectobacterium</taxon>
    </lineage>
</organism>
<dbReference type="InterPro" id="IPR045584">
    <property type="entry name" value="Pilin-like"/>
</dbReference>
<comment type="subcellular location">
    <subcellularLocation>
        <location evidence="1">Membrane</location>
        <topology evidence="1">Single-pass membrane protein</topology>
    </subcellularLocation>
</comment>
<dbReference type="EMBL" id="JQOF01000002">
    <property type="protein sequence ID" value="KGA42818.1"/>
    <property type="molecule type" value="Genomic_DNA"/>
</dbReference>
<keyword evidence="7" id="KW-1185">Reference proteome</keyword>
<dbReference type="InterPro" id="IPR012902">
    <property type="entry name" value="N_methyl_site"/>
</dbReference>
<proteinExistence type="predicted"/>
<dbReference type="RefSeq" id="WP_044203246.1">
    <property type="nucleotide sequence ID" value="NZ_JBEHES010000070.1"/>
</dbReference>
<dbReference type="NCBIfam" id="TIGR02532">
    <property type="entry name" value="IV_pilin_GFxxxE"/>
    <property type="match status" value="1"/>
</dbReference>
<evidence type="ECO:0000259" key="5">
    <source>
        <dbReference type="Pfam" id="PF08805"/>
    </source>
</evidence>
<evidence type="ECO:0000256" key="1">
    <source>
        <dbReference type="ARBA" id="ARBA00004167"/>
    </source>
</evidence>
<keyword evidence="3" id="KW-0653">Protein transport</keyword>
<keyword evidence="4" id="KW-1133">Transmembrane helix</keyword>